<gene>
    <name evidence="1" type="ORF">HBF25_11215</name>
</gene>
<reference evidence="1 2" key="1">
    <citation type="submission" date="2020-03" db="EMBL/GenBank/DDBJ databases">
        <authorList>
            <person name="Lai Q."/>
        </authorList>
    </citation>
    <scope>NUCLEOTIDE SEQUENCE [LARGE SCALE GENOMIC DNA]</scope>
    <source>
        <strain evidence="1 2">CCUG 25036</strain>
    </source>
</reference>
<dbReference type="RefSeq" id="WP_166948391.1">
    <property type="nucleotide sequence ID" value="NZ_JAARLZ010000005.1"/>
</dbReference>
<name>A0A7X5UAL5_9GAMM</name>
<protein>
    <submittedName>
        <fullName evidence="1">Uncharacterized protein</fullName>
    </submittedName>
</protein>
<proteinExistence type="predicted"/>
<sequence>MKFFARMVGPHAGFKMTSPYPPHLMNRFPNRVIPKVFTPEEYDRPYDRPQTAEEIADWLYADRYYMAPATADIKSHAPDAEWVCWSLDAPIIKNETWPYIDVHPIKNLGSFIKRWDAFVSSALVKRELEEKLIPALVDGPPENIDMTRAWLLNGSSSTAGVPEILLTLGHASLVSMTENPPDWVSRMSPRQWREGAARKRDPLLSFFPIKHVHRLLQEAERQRLLLSIQHAESVCVAKRI</sequence>
<evidence type="ECO:0000313" key="2">
    <source>
        <dbReference type="Proteomes" id="UP000490980"/>
    </source>
</evidence>
<organism evidence="1 2">
    <name type="scientific">Luteibacter anthropi</name>
    <dbReference type="NCBI Taxonomy" id="564369"/>
    <lineage>
        <taxon>Bacteria</taxon>
        <taxon>Pseudomonadati</taxon>
        <taxon>Pseudomonadota</taxon>
        <taxon>Gammaproteobacteria</taxon>
        <taxon>Lysobacterales</taxon>
        <taxon>Rhodanobacteraceae</taxon>
        <taxon>Luteibacter</taxon>
    </lineage>
</organism>
<dbReference type="Proteomes" id="UP000490980">
    <property type="component" value="Unassembled WGS sequence"/>
</dbReference>
<comment type="caution">
    <text evidence="1">The sequence shown here is derived from an EMBL/GenBank/DDBJ whole genome shotgun (WGS) entry which is preliminary data.</text>
</comment>
<accession>A0A7X5UAL5</accession>
<keyword evidence="2" id="KW-1185">Reference proteome</keyword>
<dbReference type="EMBL" id="JAARLZ010000005">
    <property type="protein sequence ID" value="NII06958.1"/>
    <property type="molecule type" value="Genomic_DNA"/>
</dbReference>
<evidence type="ECO:0000313" key="1">
    <source>
        <dbReference type="EMBL" id="NII06958.1"/>
    </source>
</evidence>
<dbReference type="AlphaFoldDB" id="A0A7X5UAL5"/>